<dbReference type="SUPFAM" id="SSF58100">
    <property type="entry name" value="Bacterial hemolysins"/>
    <property type="match status" value="1"/>
</dbReference>
<keyword evidence="3" id="KW-1185">Reference proteome</keyword>
<sequence length="329" mass="37322">MASFDPTKPIDDPSVWYPKGMYVEQQTRYGNQKVFILAQSDIAALNRYVWTGKMLPTTRDEYKLSLRFSEGSEISDPVWTAADRVLGTYSASIQAVTKMQINSVDELNRKAEEAKQSLSTFHDACKKNQNTLQGESNTMKTLLDGEDGEIRQLSDDINECLKDIQTFQAEVDQVETSAAYVWLPLAGTIAGVSVAIIYGNRISELEEAIKKLKNTINQDRAKLQAAIRLKTDIISMGCYQSRNPSARETSRGMGRYGCRSQNLHDLFNDQTGEIPPMMLEKVELEKIVEQWNILADYANNYRQIAFLSDEPPHRTLDEYLNELEKNKPK</sequence>
<proteinExistence type="predicted"/>
<reference evidence="2 3" key="1">
    <citation type="submission" date="2019-04" db="EMBL/GenBank/DDBJ databases">
        <title>Friends and foes A comparative genomics study of 23 Aspergillus species from section Flavi.</title>
        <authorList>
            <consortium name="DOE Joint Genome Institute"/>
            <person name="Kjaerbolling I."/>
            <person name="Vesth T."/>
            <person name="Frisvad J.C."/>
            <person name="Nybo J.L."/>
            <person name="Theobald S."/>
            <person name="Kildgaard S."/>
            <person name="Isbrandt T."/>
            <person name="Kuo A."/>
            <person name="Sato A."/>
            <person name="Lyhne E.K."/>
            <person name="Kogle M.E."/>
            <person name="Wiebenga A."/>
            <person name="Kun R.S."/>
            <person name="Lubbers R.J."/>
            <person name="Makela M.R."/>
            <person name="Barry K."/>
            <person name="Chovatia M."/>
            <person name="Clum A."/>
            <person name="Daum C."/>
            <person name="Haridas S."/>
            <person name="He G."/>
            <person name="LaButti K."/>
            <person name="Lipzen A."/>
            <person name="Mondo S."/>
            <person name="Riley R."/>
            <person name="Salamov A."/>
            <person name="Simmons B.A."/>
            <person name="Magnuson J.K."/>
            <person name="Henrissat B."/>
            <person name="Mortensen U.H."/>
            <person name="Larsen T.O."/>
            <person name="Devries R.P."/>
            <person name="Grigoriev I.V."/>
            <person name="Machida M."/>
            <person name="Baker S.E."/>
            <person name="Andersen M.R."/>
        </authorList>
    </citation>
    <scope>NUCLEOTIDE SEQUENCE [LARGE SCALE GENOMIC DNA]</scope>
    <source>
        <strain evidence="2 3">CBS 151.66</strain>
    </source>
</reference>
<dbReference type="Gene3D" id="1.20.1170.10">
    <property type="match status" value="1"/>
</dbReference>
<evidence type="ECO:0000313" key="3">
    <source>
        <dbReference type="Proteomes" id="UP000326565"/>
    </source>
</evidence>
<keyword evidence="1" id="KW-0175">Coiled coil</keyword>
<feature type="coiled-coil region" evidence="1">
    <location>
        <begin position="195"/>
        <end position="229"/>
    </location>
</feature>
<dbReference type="OrthoDB" id="4494488at2759"/>
<organism evidence="2 3">
    <name type="scientific">Aspergillus leporis</name>
    <dbReference type="NCBI Taxonomy" id="41062"/>
    <lineage>
        <taxon>Eukaryota</taxon>
        <taxon>Fungi</taxon>
        <taxon>Dikarya</taxon>
        <taxon>Ascomycota</taxon>
        <taxon>Pezizomycotina</taxon>
        <taxon>Eurotiomycetes</taxon>
        <taxon>Eurotiomycetidae</taxon>
        <taxon>Eurotiales</taxon>
        <taxon>Aspergillaceae</taxon>
        <taxon>Aspergillus</taxon>
        <taxon>Aspergillus subgen. Circumdati</taxon>
    </lineage>
</organism>
<dbReference type="EMBL" id="ML732178">
    <property type="protein sequence ID" value="KAB8076620.1"/>
    <property type="molecule type" value="Genomic_DNA"/>
</dbReference>
<name>A0A5N5XBK3_9EURO</name>
<protein>
    <submittedName>
        <fullName evidence="2">Uncharacterized protein</fullName>
    </submittedName>
</protein>
<accession>A0A5N5XBK3</accession>
<gene>
    <name evidence="2" type="ORF">BDV29DRAFT_154483</name>
</gene>
<dbReference type="AlphaFoldDB" id="A0A5N5XBK3"/>
<dbReference type="CDD" id="cd22656">
    <property type="entry name" value="ClyA_Cry6Aa-like"/>
    <property type="match status" value="1"/>
</dbReference>
<dbReference type="Proteomes" id="UP000326565">
    <property type="component" value="Unassembled WGS sequence"/>
</dbReference>
<evidence type="ECO:0000313" key="2">
    <source>
        <dbReference type="EMBL" id="KAB8076620.1"/>
    </source>
</evidence>
<evidence type="ECO:0000256" key="1">
    <source>
        <dbReference type="SAM" id="Coils"/>
    </source>
</evidence>